<sequence length="115" mass="12929">MVISYSAKELEHLATHNLNVRQLKPEKVRLITDVSPQIKNTIRTANALANYDKTSLSIAHIQTVLDIGKNFENDFKGTGVTDNMGSYLQRFLIKRISEYGSFGSHGECLDHLCCM</sequence>
<evidence type="ECO:0000313" key="1">
    <source>
        <dbReference type="EMBL" id="CAG8977993.1"/>
    </source>
</evidence>
<dbReference type="AlphaFoldDB" id="A0A9N9LPC4"/>
<proteinExistence type="predicted"/>
<evidence type="ECO:0000313" key="2">
    <source>
        <dbReference type="Proteomes" id="UP000701801"/>
    </source>
</evidence>
<protein>
    <submittedName>
        <fullName evidence="1">Uncharacterized protein</fullName>
    </submittedName>
</protein>
<name>A0A9N9LPC4_9HELO</name>
<keyword evidence="2" id="KW-1185">Reference proteome</keyword>
<gene>
    <name evidence="1" type="ORF">HYALB_00000662</name>
</gene>
<dbReference type="Proteomes" id="UP000701801">
    <property type="component" value="Unassembled WGS sequence"/>
</dbReference>
<dbReference type="EMBL" id="CAJVRM010000240">
    <property type="protein sequence ID" value="CAG8977993.1"/>
    <property type="molecule type" value="Genomic_DNA"/>
</dbReference>
<reference evidence="1" key="1">
    <citation type="submission" date="2021-07" db="EMBL/GenBank/DDBJ databases">
        <authorList>
            <person name="Durling M."/>
        </authorList>
    </citation>
    <scope>NUCLEOTIDE SEQUENCE</scope>
</reference>
<dbReference type="OrthoDB" id="10042665at2759"/>
<accession>A0A9N9LPC4</accession>
<comment type="caution">
    <text evidence="1">The sequence shown here is derived from an EMBL/GenBank/DDBJ whole genome shotgun (WGS) entry which is preliminary data.</text>
</comment>
<organism evidence="1 2">
    <name type="scientific">Hymenoscyphus albidus</name>
    <dbReference type="NCBI Taxonomy" id="595503"/>
    <lineage>
        <taxon>Eukaryota</taxon>
        <taxon>Fungi</taxon>
        <taxon>Dikarya</taxon>
        <taxon>Ascomycota</taxon>
        <taxon>Pezizomycotina</taxon>
        <taxon>Leotiomycetes</taxon>
        <taxon>Helotiales</taxon>
        <taxon>Helotiaceae</taxon>
        <taxon>Hymenoscyphus</taxon>
    </lineage>
</organism>